<proteinExistence type="predicted"/>
<comment type="caution">
    <text evidence="2">The sequence shown here is derived from an EMBL/GenBank/DDBJ whole genome shotgun (WGS) entry which is preliminary data.</text>
</comment>
<reference evidence="2" key="1">
    <citation type="submission" date="2019-08" db="EMBL/GenBank/DDBJ databases">
        <title>The genome of the North American firefly Photinus pyralis.</title>
        <authorList>
            <consortium name="Photinus pyralis genome working group"/>
            <person name="Fallon T.R."/>
            <person name="Sander Lower S.E."/>
            <person name="Weng J.-K."/>
        </authorList>
    </citation>
    <scope>NUCLEOTIDE SEQUENCE</scope>
    <source>
        <strain evidence="2">TRF0915ILg1</strain>
        <tissue evidence="2">Whole body</tissue>
    </source>
</reference>
<protein>
    <submittedName>
        <fullName evidence="2">Uncharacterized protein</fullName>
    </submittedName>
</protein>
<gene>
    <name evidence="2" type="ORF">ILUMI_14957</name>
</gene>
<dbReference type="AlphaFoldDB" id="A0A8K0CT91"/>
<accession>A0A8K0CT91</accession>
<name>A0A8K0CT91_IGNLU</name>
<sequence>MDTNNRKAQRKTQTMMEGANGKRYKNDEDRSNKYRQGPIGLMMGVSSGLSSNGFDTTCYPILLPNVF</sequence>
<evidence type="ECO:0000256" key="1">
    <source>
        <dbReference type="SAM" id="MobiDB-lite"/>
    </source>
</evidence>
<evidence type="ECO:0000313" key="3">
    <source>
        <dbReference type="Proteomes" id="UP000801492"/>
    </source>
</evidence>
<keyword evidence="3" id="KW-1185">Reference proteome</keyword>
<feature type="region of interest" description="Disordered" evidence="1">
    <location>
        <begin position="1"/>
        <end position="35"/>
    </location>
</feature>
<dbReference type="EMBL" id="VTPC01036546">
    <property type="protein sequence ID" value="KAF2891216.1"/>
    <property type="molecule type" value="Genomic_DNA"/>
</dbReference>
<evidence type="ECO:0000313" key="2">
    <source>
        <dbReference type="EMBL" id="KAF2891216.1"/>
    </source>
</evidence>
<dbReference type="Proteomes" id="UP000801492">
    <property type="component" value="Unassembled WGS sequence"/>
</dbReference>
<organism evidence="2 3">
    <name type="scientific">Ignelater luminosus</name>
    <name type="common">Cucubano</name>
    <name type="synonym">Pyrophorus luminosus</name>
    <dbReference type="NCBI Taxonomy" id="2038154"/>
    <lineage>
        <taxon>Eukaryota</taxon>
        <taxon>Metazoa</taxon>
        <taxon>Ecdysozoa</taxon>
        <taxon>Arthropoda</taxon>
        <taxon>Hexapoda</taxon>
        <taxon>Insecta</taxon>
        <taxon>Pterygota</taxon>
        <taxon>Neoptera</taxon>
        <taxon>Endopterygota</taxon>
        <taxon>Coleoptera</taxon>
        <taxon>Polyphaga</taxon>
        <taxon>Elateriformia</taxon>
        <taxon>Elateroidea</taxon>
        <taxon>Elateridae</taxon>
        <taxon>Agrypninae</taxon>
        <taxon>Pyrophorini</taxon>
        <taxon>Ignelater</taxon>
    </lineage>
</organism>